<protein>
    <submittedName>
        <fullName evidence="1">Uncharacterized protein</fullName>
    </submittedName>
</protein>
<name>A0ACC3NVL8_9PEZI</name>
<accession>A0ACC3NVL8</accession>
<organism evidence="1 2">
    <name type="scientific">Vermiconidia calcicola</name>
    <dbReference type="NCBI Taxonomy" id="1690605"/>
    <lineage>
        <taxon>Eukaryota</taxon>
        <taxon>Fungi</taxon>
        <taxon>Dikarya</taxon>
        <taxon>Ascomycota</taxon>
        <taxon>Pezizomycotina</taxon>
        <taxon>Dothideomycetes</taxon>
        <taxon>Dothideomycetidae</taxon>
        <taxon>Mycosphaerellales</taxon>
        <taxon>Extremaceae</taxon>
        <taxon>Vermiconidia</taxon>
    </lineage>
</organism>
<sequence>MSAVAKVFGIPELLEQILLKLDMHELFLFEGVNTVFRDILHSSKAIRTAMYLEASTKACETANPTLNPMLARGFAQGVCLPMSVTSHRSPTSPSNRVFSTMTIYLTSKIDFTHASRRNTMHDYFSIRTPGSWRTTRVYSAECEPTIVLHLEWCDRQRHHLGPNATLGDLVDWIRACILSEGYEERFAPFKAVTLKPAGTATGDQASEASSVC</sequence>
<dbReference type="EMBL" id="JAUTXU010000008">
    <property type="protein sequence ID" value="KAK3723746.1"/>
    <property type="molecule type" value="Genomic_DNA"/>
</dbReference>
<dbReference type="Proteomes" id="UP001281147">
    <property type="component" value="Unassembled WGS sequence"/>
</dbReference>
<proteinExistence type="predicted"/>
<reference evidence="1" key="1">
    <citation type="submission" date="2023-07" db="EMBL/GenBank/DDBJ databases">
        <title>Black Yeasts Isolated from many extreme environments.</title>
        <authorList>
            <person name="Coleine C."/>
            <person name="Stajich J.E."/>
            <person name="Selbmann L."/>
        </authorList>
    </citation>
    <scope>NUCLEOTIDE SEQUENCE</scope>
    <source>
        <strain evidence="1">CCFEE 5714</strain>
    </source>
</reference>
<keyword evidence="2" id="KW-1185">Reference proteome</keyword>
<comment type="caution">
    <text evidence="1">The sequence shown here is derived from an EMBL/GenBank/DDBJ whole genome shotgun (WGS) entry which is preliminary data.</text>
</comment>
<evidence type="ECO:0000313" key="1">
    <source>
        <dbReference type="EMBL" id="KAK3723746.1"/>
    </source>
</evidence>
<gene>
    <name evidence="1" type="ORF">LTR37_001627</name>
</gene>
<evidence type="ECO:0000313" key="2">
    <source>
        <dbReference type="Proteomes" id="UP001281147"/>
    </source>
</evidence>